<accession>A0ACC2TE45</accession>
<comment type="caution">
    <text evidence="1">The sequence shown here is derived from an EMBL/GenBank/DDBJ whole genome shotgun (WGS) entry which is preliminary data.</text>
</comment>
<proteinExistence type="predicted"/>
<reference evidence="1" key="1">
    <citation type="submission" date="2022-04" db="EMBL/GenBank/DDBJ databases">
        <title>Genome of the entomopathogenic fungus Entomophthora muscae.</title>
        <authorList>
            <person name="Elya C."/>
            <person name="Lovett B.R."/>
            <person name="Lee E."/>
            <person name="Macias A.M."/>
            <person name="Hajek A.E."/>
            <person name="De Bivort B.L."/>
            <person name="Kasson M.T."/>
            <person name="De Fine Licht H.H."/>
            <person name="Stajich J.E."/>
        </authorList>
    </citation>
    <scope>NUCLEOTIDE SEQUENCE</scope>
    <source>
        <strain evidence="1">Berkeley</strain>
    </source>
</reference>
<name>A0ACC2TE45_9FUNG</name>
<evidence type="ECO:0000313" key="1">
    <source>
        <dbReference type="EMBL" id="KAJ9072813.1"/>
    </source>
</evidence>
<sequence length="317" mass="35903">MWGVGLWIALLATSSHANMFSEAFEAGLAKLKEGWDSLPSKSNGMLTSMYKEVKPNPTKLDGPKKEHGITKRKVQKYLQRSLISTCDWEKIASGECFCKKYTPVDRIYDDKADSAAVVAHTRKSLIVSFRPTQSKQNWMTNFNTLPVQLPSADEGIKVHLGFLQYYKSLQPLLEEVVLRSLGNRTLHLTGYSLGGAIAIVSLPSWARLLKEKNLPNKIQAFTYASPRVGNSRFAEEIERLDIPIARYTIRDDIVSQVPPRSLKYVHVGQEFFYNSTHLVRCRLDFDEDPECSYNIDTLTDKKHLLPNGHPIPKPTFC</sequence>
<keyword evidence="2" id="KW-1185">Reference proteome</keyword>
<dbReference type="EMBL" id="QTSX02002960">
    <property type="protein sequence ID" value="KAJ9072813.1"/>
    <property type="molecule type" value="Genomic_DNA"/>
</dbReference>
<organism evidence="1 2">
    <name type="scientific">Entomophthora muscae</name>
    <dbReference type="NCBI Taxonomy" id="34485"/>
    <lineage>
        <taxon>Eukaryota</taxon>
        <taxon>Fungi</taxon>
        <taxon>Fungi incertae sedis</taxon>
        <taxon>Zoopagomycota</taxon>
        <taxon>Entomophthoromycotina</taxon>
        <taxon>Entomophthoromycetes</taxon>
        <taxon>Entomophthorales</taxon>
        <taxon>Entomophthoraceae</taxon>
        <taxon>Entomophthora</taxon>
    </lineage>
</organism>
<dbReference type="Proteomes" id="UP001165960">
    <property type="component" value="Unassembled WGS sequence"/>
</dbReference>
<evidence type="ECO:0000313" key="2">
    <source>
        <dbReference type="Proteomes" id="UP001165960"/>
    </source>
</evidence>
<protein>
    <submittedName>
        <fullName evidence="1">Uncharacterized protein</fullName>
    </submittedName>
</protein>
<gene>
    <name evidence="1" type="ORF">DSO57_1023220</name>
</gene>